<dbReference type="PROSITE" id="PS50109">
    <property type="entry name" value="HIS_KIN"/>
    <property type="match status" value="1"/>
</dbReference>
<keyword evidence="16" id="KW-0472">Membrane</keyword>
<sequence>MSSRPAVRPAAIGSAAASPAARGPAAGDAAAVIGGGLPPSALTPVFTGLRMGLHLLIAALTALVVVRALFGAWPNPELVVGLSAVFLGTYVAGSYLARTRRERWIIPLWLGLLLVEWLVLTLLAQDAAYIVFPLFFLQLHVLPLRWGVPLVLVSVLLAVWALSRNLGFTVGAALGPLVGAGVAVAIGLGYRALLREAAERQALIGELRGAQADLAATERQAGILAERGRLAREIHDTLAQGLSSIQLLIHAAERTVTDAAALEHLRLARDTAAANLQETRRFIRELTPPALDTQTLPGALARLADTATREAAGSAESTAVSLHVTGEPVELPMRLEATLLRIAQGSLANVAQHAAATRAEITLSYMSDEVRLDVVDNGRGFTRAAPTPGLRTESFGLVAIRQRVEQLGGTFVVESRPGRGTAIAVTFPLAEGAA</sequence>
<evidence type="ECO:0000256" key="9">
    <source>
        <dbReference type="ARBA" id="ARBA00022723"/>
    </source>
</evidence>
<dbReference type="CDD" id="cd16917">
    <property type="entry name" value="HATPase_UhpB-NarQ-NarX-like"/>
    <property type="match status" value="1"/>
</dbReference>
<feature type="domain" description="Histidine kinase" evidence="17">
    <location>
        <begin position="229"/>
        <end position="431"/>
    </location>
</feature>
<keyword evidence="16" id="KW-1133">Transmembrane helix</keyword>
<dbReference type="GO" id="GO:0046872">
    <property type="term" value="F:metal ion binding"/>
    <property type="evidence" value="ECO:0007669"/>
    <property type="project" value="UniProtKB-KW"/>
</dbReference>
<keyword evidence="9" id="KW-0479">Metal-binding</keyword>
<evidence type="ECO:0000313" key="18">
    <source>
        <dbReference type="EMBL" id="TFB53655.1"/>
    </source>
</evidence>
<dbReference type="PIRSF" id="PIRSF037434">
    <property type="entry name" value="STHK_ChrS"/>
    <property type="match status" value="1"/>
</dbReference>
<dbReference type="GO" id="GO:0051539">
    <property type="term" value="F:4 iron, 4 sulfur cluster binding"/>
    <property type="evidence" value="ECO:0007669"/>
    <property type="project" value="UniProtKB-KW"/>
</dbReference>
<dbReference type="Gene3D" id="3.30.565.10">
    <property type="entry name" value="Histidine kinase-like ATPase, C-terminal domain"/>
    <property type="match status" value="1"/>
</dbReference>
<dbReference type="EMBL" id="SOEZ01000024">
    <property type="protein sequence ID" value="TFB53655.1"/>
    <property type="molecule type" value="Genomic_DNA"/>
</dbReference>
<reference evidence="18 19" key="1">
    <citation type="submission" date="2019-03" db="EMBL/GenBank/DDBJ databases">
        <title>Genomics of glacier-inhabiting Cryobacterium strains.</title>
        <authorList>
            <person name="Liu Q."/>
            <person name="Xin Y.-H."/>
        </authorList>
    </citation>
    <scope>NUCLEOTIDE SEQUENCE [LARGE SCALE GENOMIC DNA]</scope>
    <source>
        <strain evidence="18 19">Sr47</strain>
    </source>
</reference>
<comment type="catalytic activity">
    <reaction evidence="1">
        <text>ATP + protein L-histidine = ADP + protein N-phospho-L-histidine.</text>
        <dbReference type="EC" id="2.7.13.3"/>
    </reaction>
</comment>
<feature type="transmembrane region" description="Helical" evidence="16">
    <location>
        <begin position="45"/>
        <end position="66"/>
    </location>
</feature>
<dbReference type="GO" id="GO:0016020">
    <property type="term" value="C:membrane"/>
    <property type="evidence" value="ECO:0007669"/>
    <property type="project" value="InterPro"/>
</dbReference>
<organism evidence="18 19">
    <name type="scientific">Cryobacterium tagatosivorans</name>
    <dbReference type="NCBI Taxonomy" id="1259199"/>
    <lineage>
        <taxon>Bacteria</taxon>
        <taxon>Bacillati</taxon>
        <taxon>Actinomycetota</taxon>
        <taxon>Actinomycetes</taxon>
        <taxon>Micrococcales</taxon>
        <taxon>Microbacteriaceae</taxon>
        <taxon>Cryobacterium</taxon>
    </lineage>
</organism>
<dbReference type="InterPro" id="IPR036890">
    <property type="entry name" value="HATPase_C_sf"/>
</dbReference>
<dbReference type="Pfam" id="PF07730">
    <property type="entry name" value="HisKA_3"/>
    <property type="match status" value="1"/>
</dbReference>
<comment type="caution">
    <text evidence="18">The sequence shown here is derived from an EMBL/GenBank/DDBJ whole genome shotgun (WGS) entry which is preliminary data.</text>
</comment>
<comment type="cofactor">
    <cofactor evidence="2">
        <name>[4Fe-4S] cluster</name>
        <dbReference type="ChEBI" id="CHEBI:49883"/>
    </cofactor>
</comment>
<evidence type="ECO:0000256" key="14">
    <source>
        <dbReference type="ARBA" id="ARBA00024827"/>
    </source>
</evidence>
<keyword evidence="6" id="KW-0004">4Fe-4S</keyword>
<dbReference type="InterPro" id="IPR004358">
    <property type="entry name" value="Sig_transdc_His_kin-like_C"/>
</dbReference>
<feature type="transmembrane region" description="Helical" evidence="16">
    <location>
        <begin position="78"/>
        <end position="97"/>
    </location>
</feature>
<dbReference type="AlphaFoldDB" id="A0A4R8UH35"/>
<keyword evidence="11" id="KW-0408">Iron</keyword>
<proteinExistence type="predicted"/>
<dbReference type="SUPFAM" id="SSF55874">
    <property type="entry name" value="ATPase domain of HSP90 chaperone/DNA topoisomerase II/histidine kinase"/>
    <property type="match status" value="1"/>
</dbReference>
<dbReference type="InterPro" id="IPR017205">
    <property type="entry name" value="Sig_transdc_His_kinase_ChrS"/>
</dbReference>
<dbReference type="GO" id="GO:0046983">
    <property type="term" value="F:protein dimerization activity"/>
    <property type="evidence" value="ECO:0007669"/>
    <property type="project" value="InterPro"/>
</dbReference>
<evidence type="ECO:0000256" key="13">
    <source>
        <dbReference type="ARBA" id="ARBA00023014"/>
    </source>
</evidence>
<dbReference type="InterPro" id="IPR005467">
    <property type="entry name" value="His_kinase_dom"/>
</dbReference>
<dbReference type="InterPro" id="IPR003594">
    <property type="entry name" value="HATPase_dom"/>
</dbReference>
<keyword evidence="12" id="KW-0902">Two-component regulatory system</keyword>
<keyword evidence="16" id="KW-0812">Transmembrane</keyword>
<keyword evidence="10 18" id="KW-0418">Kinase</keyword>
<dbReference type="PANTHER" id="PTHR24421:SF62">
    <property type="entry name" value="SENSORY TRANSDUCTION HISTIDINE KINASE"/>
    <property type="match status" value="1"/>
</dbReference>
<dbReference type="InterPro" id="IPR011712">
    <property type="entry name" value="Sig_transdc_His_kin_sub3_dim/P"/>
</dbReference>
<evidence type="ECO:0000256" key="12">
    <source>
        <dbReference type="ARBA" id="ARBA00023012"/>
    </source>
</evidence>
<comment type="function">
    <text evidence="14">Member of the two-component regulatory system NreB/NreC involved in the control of dissimilatory nitrate/nitrite reduction in response to oxygen. NreB functions as a direct oxygen sensor histidine kinase which is autophosphorylated, in the absence of oxygen, probably at the conserved histidine residue, and transfers its phosphate group probably to a conserved aspartate residue of NreC. NreB/NreC activates the expression of the nitrate (narGHJI) and nitrite (nir) reductase operons, as well as the putative nitrate transporter gene narT.</text>
</comment>
<keyword evidence="13" id="KW-0411">Iron-sulfur</keyword>
<name>A0A4R8UH35_9MICO</name>
<evidence type="ECO:0000256" key="4">
    <source>
        <dbReference type="ARBA" id="ARBA00012438"/>
    </source>
</evidence>
<evidence type="ECO:0000256" key="8">
    <source>
        <dbReference type="ARBA" id="ARBA00022679"/>
    </source>
</evidence>
<evidence type="ECO:0000256" key="16">
    <source>
        <dbReference type="SAM" id="Phobius"/>
    </source>
</evidence>
<evidence type="ECO:0000259" key="17">
    <source>
        <dbReference type="PROSITE" id="PS50109"/>
    </source>
</evidence>
<evidence type="ECO:0000256" key="5">
    <source>
        <dbReference type="ARBA" id="ARBA00017322"/>
    </source>
</evidence>
<evidence type="ECO:0000256" key="1">
    <source>
        <dbReference type="ARBA" id="ARBA00000085"/>
    </source>
</evidence>
<evidence type="ECO:0000256" key="10">
    <source>
        <dbReference type="ARBA" id="ARBA00022777"/>
    </source>
</evidence>
<dbReference type="RefSeq" id="WP_134488695.1">
    <property type="nucleotide sequence ID" value="NZ_SOEZ01000024.1"/>
</dbReference>
<feature type="transmembrane region" description="Helical" evidence="16">
    <location>
        <begin position="168"/>
        <end position="190"/>
    </location>
</feature>
<dbReference type="EC" id="2.7.13.3" evidence="4"/>
<protein>
    <recommendedName>
        <fullName evidence="5">Oxygen sensor histidine kinase NreB</fullName>
        <ecNumber evidence="4">2.7.13.3</ecNumber>
    </recommendedName>
    <alternativeName>
        <fullName evidence="15">Nitrogen regulation protein B</fullName>
    </alternativeName>
</protein>
<dbReference type="Gene3D" id="1.20.5.1930">
    <property type="match status" value="1"/>
</dbReference>
<evidence type="ECO:0000256" key="7">
    <source>
        <dbReference type="ARBA" id="ARBA00022490"/>
    </source>
</evidence>
<evidence type="ECO:0000256" key="3">
    <source>
        <dbReference type="ARBA" id="ARBA00004496"/>
    </source>
</evidence>
<evidence type="ECO:0000256" key="6">
    <source>
        <dbReference type="ARBA" id="ARBA00022485"/>
    </source>
</evidence>
<evidence type="ECO:0000256" key="2">
    <source>
        <dbReference type="ARBA" id="ARBA00001966"/>
    </source>
</evidence>
<evidence type="ECO:0000313" key="19">
    <source>
        <dbReference type="Proteomes" id="UP000297866"/>
    </source>
</evidence>
<comment type="subcellular location">
    <subcellularLocation>
        <location evidence="3">Cytoplasm</location>
    </subcellularLocation>
</comment>
<evidence type="ECO:0000256" key="11">
    <source>
        <dbReference type="ARBA" id="ARBA00023004"/>
    </source>
</evidence>
<keyword evidence="7" id="KW-0963">Cytoplasm</keyword>
<keyword evidence="19" id="KW-1185">Reference proteome</keyword>
<keyword evidence="8" id="KW-0808">Transferase</keyword>
<dbReference type="PANTHER" id="PTHR24421">
    <property type="entry name" value="NITRATE/NITRITE SENSOR PROTEIN NARX-RELATED"/>
    <property type="match status" value="1"/>
</dbReference>
<accession>A0A4R8UH35</accession>
<dbReference type="GO" id="GO:0005737">
    <property type="term" value="C:cytoplasm"/>
    <property type="evidence" value="ECO:0007669"/>
    <property type="project" value="UniProtKB-SubCell"/>
</dbReference>
<dbReference type="GO" id="GO:0000155">
    <property type="term" value="F:phosphorelay sensor kinase activity"/>
    <property type="evidence" value="ECO:0007669"/>
    <property type="project" value="InterPro"/>
</dbReference>
<feature type="transmembrane region" description="Helical" evidence="16">
    <location>
        <begin position="144"/>
        <end position="162"/>
    </location>
</feature>
<dbReference type="SMART" id="SM00387">
    <property type="entry name" value="HATPase_c"/>
    <property type="match status" value="1"/>
</dbReference>
<dbReference type="PRINTS" id="PR00344">
    <property type="entry name" value="BCTRLSENSOR"/>
</dbReference>
<evidence type="ECO:0000256" key="15">
    <source>
        <dbReference type="ARBA" id="ARBA00030800"/>
    </source>
</evidence>
<dbReference type="Pfam" id="PF02518">
    <property type="entry name" value="HATPase_c"/>
    <property type="match status" value="1"/>
</dbReference>
<dbReference type="Proteomes" id="UP000297866">
    <property type="component" value="Unassembled WGS sequence"/>
</dbReference>
<gene>
    <name evidence="18" type="ORF">E3O23_04825</name>
</gene>
<dbReference type="InterPro" id="IPR050482">
    <property type="entry name" value="Sensor_HK_TwoCompSys"/>
</dbReference>
<dbReference type="OrthoDB" id="144293at2"/>